<keyword evidence="2" id="KW-1185">Reference proteome</keyword>
<dbReference type="Proteomes" id="UP000054018">
    <property type="component" value="Unassembled WGS sequence"/>
</dbReference>
<dbReference type="AlphaFoldDB" id="A0A0C9ZS16"/>
<name>A0A0C9ZS16_9AGAM</name>
<evidence type="ECO:0000313" key="2">
    <source>
        <dbReference type="Proteomes" id="UP000054018"/>
    </source>
</evidence>
<organism evidence="1 2">
    <name type="scientific">Pisolithus microcarpus 441</name>
    <dbReference type="NCBI Taxonomy" id="765257"/>
    <lineage>
        <taxon>Eukaryota</taxon>
        <taxon>Fungi</taxon>
        <taxon>Dikarya</taxon>
        <taxon>Basidiomycota</taxon>
        <taxon>Agaricomycotina</taxon>
        <taxon>Agaricomycetes</taxon>
        <taxon>Agaricomycetidae</taxon>
        <taxon>Boletales</taxon>
        <taxon>Sclerodermatineae</taxon>
        <taxon>Pisolithaceae</taxon>
        <taxon>Pisolithus</taxon>
    </lineage>
</organism>
<gene>
    <name evidence="1" type="ORF">PISMIDRAFT_673110</name>
</gene>
<reference evidence="2" key="2">
    <citation type="submission" date="2015-01" db="EMBL/GenBank/DDBJ databases">
        <title>Evolutionary Origins and Diversification of the Mycorrhizal Mutualists.</title>
        <authorList>
            <consortium name="DOE Joint Genome Institute"/>
            <consortium name="Mycorrhizal Genomics Consortium"/>
            <person name="Kohler A."/>
            <person name="Kuo A."/>
            <person name="Nagy L.G."/>
            <person name="Floudas D."/>
            <person name="Copeland A."/>
            <person name="Barry K.W."/>
            <person name="Cichocki N."/>
            <person name="Veneault-Fourrey C."/>
            <person name="LaButti K."/>
            <person name="Lindquist E.A."/>
            <person name="Lipzen A."/>
            <person name="Lundell T."/>
            <person name="Morin E."/>
            <person name="Murat C."/>
            <person name="Riley R."/>
            <person name="Ohm R."/>
            <person name="Sun H."/>
            <person name="Tunlid A."/>
            <person name="Henrissat B."/>
            <person name="Grigoriev I.V."/>
            <person name="Hibbett D.S."/>
            <person name="Martin F."/>
        </authorList>
    </citation>
    <scope>NUCLEOTIDE SEQUENCE [LARGE SCALE GENOMIC DNA]</scope>
    <source>
        <strain evidence="2">441</strain>
    </source>
</reference>
<accession>A0A0C9ZS16</accession>
<reference evidence="1 2" key="1">
    <citation type="submission" date="2014-04" db="EMBL/GenBank/DDBJ databases">
        <authorList>
            <consortium name="DOE Joint Genome Institute"/>
            <person name="Kuo A."/>
            <person name="Kohler A."/>
            <person name="Costa M.D."/>
            <person name="Nagy L.G."/>
            <person name="Floudas D."/>
            <person name="Copeland A."/>
            <person name="Barry K.W."/>
            <person name="Cichocki N."/>
            <person name="Veneault-Fourrey C."/>
            <person name="LaButti K."/>
            <person name="Lindquist E.A."/>
            <person name="Lipzen A."/>
            <person name="Lundell T."/>
            <person name="Morin E."/>
            <person name="Murat C."/>
            <person name="Sun H."/>
            <person name="Tunlid A."/>
            <person name="Henrissat B."/>
            <person name="Grigoriev I.V."/>
            <person name="Hibbett D.S."/>
            <person name="Martin F."/>
            <person name="Nordberg H.P."/>
            <person name="Cantor M.N."/>
            <person name="Hua S.X."/>
        </authorList>
    </citation>
    <scope>NUCLEOTIDE SEQUENCE [LARGE SCALE GENOMIC DNA]</scope>
    <source>
        <strain evidence="1 2">441</strain>
    </source>
</reference>
<proteinExistence type="predicted"/>
<dbReference type="EMBL" id="KN833691">
    <property type="protein sequence ID" value="KIK28864.1"/>
    <property type="molecule type" value="Genomic_DNA"/>
</dbReference>
<sequence>MCKDLEYCHSQVRRENLRSSVINLDIPEQYTCQQAPRVPFPTGKLRPVNMGLPALMEMGHAKTRPW</sequence>
<evidence type="ECO:0000313" key="1">
    <source>
        <dbReference type="EMBL" id="KIK28864.1"/>
    </source>
</evidence>
<protein>
    <submittedName>
        <fullName evidence="1">Uncharacterized protein</fullName>
    </submittedName>
</protein>
<dbReference type="HOGENOM" id="CLU_2832165_0_0_1"/>